<evidence type="ECO:0000313" key="7">
    <source>
        <dbReference type="Proteomes" id="UP000469440"/>
    </source>
</evidence>
<proteinExistence type="inferred from homology"/>
<evidence type="ECO:0000313" key="8">
    <source>
        <dbReference type="Proteomes" id="UP000515909"/>
    </source>
</evidence>
<name>A0A6N8I3T6_9FIRM</name>
<dbReference type="AlphaFoldDB" id="A0A6N8I3T6"/>
<dbReference type="Gene3D" id="3.40.50.300">
    <property type="entry name" value="P-loop containing nucleotide triphosphate hydrolases"/>
    <property type="match status" value="1"/>
</dbReference>
<dbReference type="PIRSF" id="PIRSF003073">
    <property type="entry name" value="DNAC_TnpB_IstB"/>
    <property type="match status" value="1"/>
</dbReference>
<dbReference type="EMBL" id="CP060286">
    <property type="protein sequence ID" value="QNK42484.1"/>
    <property type="molecule type" value="Genomic_DNA"/>
</dbReference>
<evidence type="ECO:0000313" key="6">
    <source>
        <dbReference type="EMBL" id="QNK42484.1"/>
    </source>
</evidence>
<feature type="domain" description="AAA+ ATPase" evidence="4">
    <location>
        <begin position="99"/>
        <end position="234"/>
    </location>
</feature>
<dbReference type="KEGG" id="cfem:HCR03_02530"/>
<dbReference type="SUPFAM" id="SSF52540">
    <property type="entry name" value="P-loop containing nucleoside triphosphate hydrolases"/>
    <property type="match status" value="1"/>
</dbReference>
<reference evidence="6 8" key="2">
    <citation type="submission" date="2020-08" db="EMBL/GenBank/DDBJ databases">
        <title>The isolate Caproiciproducens sp. 7D4C2 produces n-caproate at mildly acidic conditions from hexoses: genome and rBOX comparison with related strains and chain-elongating bacteria.</title>
        <authorList>
            <person name="Esquivel-Elizondo S."/>
            <person name="Bagci C."/>
            <person name="Temovska M."/>
            <person name="Jeon B.S."/>
            <person name="Bessarab I."/>
            <person name="Williams R.B.H."/>
            <person name="Huson D.H."/>
            <person name="Angenent L.T."/>
        </authorList>
    </citation>
    <scope>NUCLEOTIDE SEQUENCE [LARGE SCALE GENOMIC DNA]</scope>
    <source>
        <strain evidence="6 8">7D4C2</strain>
    </source>
</reference>
<dbReference type="Proteomes" id="UP000515909">
    <property type="component" value="Chromosome"/>
</dbReference>
<dbReference type="NCBIfam" id="NF038214">
    <property type="entry name" value="IS21_help_AAA"/>
    <property type="match status" value="1"/>
</dbReference>
<dbReference type="Pfam" id="PF01695">
    <property type="entry name" value="IstB_IS21"/>
    <property type="match status" value="1"/>
</dbReference>
<dbReference type="GO" id="GO:0005524">
    <property type="term" value="F:ATP binding"/>
    <property type="evidence" value="ECO:0007669"/>
    <property type="project" value="UniProtKB-KW"/>
</dbReference>
<accession>A0A7G8TFU3</accession>
<dbReference type="InterPro" id="IPR027417">
    <property type="entry name" value="P-loop_NTPase"/>
</dbReference>
<reference evidence="5 7" key="1">
    <citation type="submission" date="2019-09" db="EMBL/GenBank/DDBJ databases">
        <title>Genome sequence of Clostridium sp. EA1.</title>
        <authorList>
            <person name="Poehlein A."/>
            <person name="Bengelsdorf F.R."/>
            <person name="Daniel R."/>
        </authorList>
    </citation>
    <scope>NUCLEOTIDE SEQUENCE [LARGE SCALE GENOMIC DNA]</scope>
    <source>
        <strain evidence="5 7">EA1</strain>
    </source>
</reference>
<dbReference type="InterPro" id="IPR002611">
    <property type="entry name" value="IstB_ATP-bd"/>
</dbReference>
<evidence type="ECO:0000256" key="1">
    <source>
        <dbReference type="ARBA" id="ARBA00008059"/>
    </source>
</evidence>
<accession>A0A6N8I3T6</accession>
<dbReference type="CDD" id="cd00009">
    <property type="entry name" value="AAA"/>
    <property type="match status" value="1"/>
</dbReference>
<keyword evidence="2" id="KW-0547">Nucleotide-binding</keyword>
<dbReference type="InterPro" id="IPR047661">
    <property type="entry name" value="IstB"/>
</dbReference>
<dbReference type="EMBL" id="VWXL01000101">
    <property type="protein sequence ID" value="MVB12734.1"/>
    <property type="molecule type" value="Genomic_DNA"/>
</dbReference>
<gene>
    <name evidence="5" type="ORF">CAFE_34780</name>
    <name evidence="6" type="ORF">HCR03_02530</name>
</gene>
<keyword evidence="3 6" id="KW-0067">ATP-binding</keyword>
<protein>
    <submittedName>
        <fullName evidence="6">ATP-binding protein</fullName>
    </submittedName>
    <submittedName>
        <fullName evidence="5">IS21 family transposase ISChy4</fullName>
    </submittedName>
</protein>
<dbReference type="PANTHER" id="PTHR30050">
    <property type="entry name" value="CHROMOSOMAL REPLICATION INITIATOR PROTEIN DNAA"/>
    <property type="match status" value="1"/>
</dbReference>
<keyword evidence="7" id="KW-1185">Reference proteome</keyword>
<evidence type="ECO:0000256" key="3">
    <source>
        <dbReference type="ARBA" id="ARBA00022840"/>
    </source>
</evidence>
<comment type="similarity">
    <text evidence="1">Belongs to the IS21/IS1162 putative ATP-binding protein family.</text>
</comment>
<evidence type="ECO:0000313" key="5">
    <source>
        <dbReference type="EMBL" id="MVB12734.1"/>
    </source>
</evidence>
<dbReference type="GO" id="GO:0006260">
    <property type="term" value="P:DNA replication"/>
    <property type="evidence" value="ECO:0007669"/>
    <property type="project" value="TreeGrafter"/>
</dbReference>
<dbReference type="Proteomes" id="UP000469440">
    <property type="component" value="Unassembled WGS sequence"/>
</dbReference>
<sequence>MVELEHARELLSNMGLETAATLLDSQMERSLHAEHTYAQFLDELLTSEQQERDRKGEKMRIKLARLPHRKSLEEFDFSFQPSIDKRQIDELATLAFAARAENIILLGPPGVGKTHLAVGISMKALKAGLTVYYTSLARLIEDLKRALEQNRLERRWRVYLRPAILVIDEVGYMQLNRQEAELFFRLVSERYEHGSIILTSNKYFSDWGELLSDTVIATALLDRLLHHAHVINIRGQTYRLKDRLKAGVQTVPPVDIPAVL</sequence>
<organism evidence="5 7">
    <name type="scientific">Caproicibacter fermentans</name>
    <dbReference type="NCBI Taxonomy" id="2576756"/>
    <lineage>
        <taxon>Bacteria</taxon>
        <taxon>Bacillati</taxon>
        <taxon>Bacillota</taxon>
        <taxon>Clostridia</taxon>
        <taxon>Eubacteriales</taxon>
        <taxon>Acutalibacteraceae</taxon>
        <taxon>Caproicibacter</taxon>
    </lineage>
</organism>
<evidence type="ECO:0000259" key="4">
    <source>
        <dbReference type="SMART" id="SM00382"/>
    </source>
</evidence>
<dbReference type="SMART" id="SM00382">
    <property type="entry name" value="AAA"/>
    <property type="match status" value="1"/>
</dbReference>
<dbReference type="OrthoDB" id="9776217at2"/>
<dbReference type="PANTHER" id="PTHR30050:SF4">
    <property type="entry name" value="ATP-BINDING PROTEIN RV3427C IN INSERTION SEQUENCE-RELATED"/>
    <property type="match status" value="1"/>
</dbReference>
<dbReference type="InterPro" id="IPR003593">
    <property type="entry name" value="AAA+_ATPase"/>
</dbReference>
<evidence type="ECO:0000256" key="2">
    <source>
        <dbReference type="ARBA" id="ARBA00022741"/>
    </source>
</evidence>
<dbReference type="InterPro" id="IPR028350">
    <property type="entry name" value="DNAC/IstB-like"/>
</dbReference>